<dbReference type="InterPro" id="IPR003356">
    <property type="entry name" value="DNA_methylase_A-5"/>
</dbReference>
<keyword evidence="12" id="KW-1185">Reference proteome</keyword>
<dbReference type="PROSITE" id="PS00092">
    <property type="entry name" value="N6_MTASE"/>
    <property type="match status" value="1"/>
</dbReference>
<dbReference type="GO" id="GO:0032259">
    <property type="term" value="P:methylation"/>
    <property type="evidence" value="ECO:0007669"/>
    <property type="project" value="UniProtKB-KW"/>
</dbReference>
<evidence type="ECO:0000259" key="9">
    <source>
        <dbReference type="Pfam" id="PF02384"/>
    </source>
</evidence>
<dbReference type="GO" id="GO:0008170">
    <property type="term" value="F:N-methyltransferase activity"/>
    <property type="evidence" value="ECO:0007669"/>
    <property type="project" value="InterPro"/>
</dbReference>
<evidence type="ECO:0000256" key="7">
    <source>
        <dbReference type="ARBA" id="ARBA00047942"/>
    </source>
</evidence>
<sequence>MSTMSTDKPVTTSAQESPQGTVPLGPQTTSRATAVESTSTLVNRLWSYCELLRHSGVSTLDYVEQLTYLLFLKMADERANRPAKFCRNLPEEPLVPPGWDWASLTTRSGDALLDHYEFVLKDLGSRGGTMLGEVFAKSSNKIHEPAVLERLIKDLINPYRWTTEDQDLKGDAYEGLLQRGAEDRKTGAGQYFTPRPVIDAMVDCVRPQVGETITDPACGTGGFLIAAHAHLNQHYQEQLYGDEGRKLQTGAITGYELVRETARLALMNMLLHNIGTSEAKPLITVQDSLAKSPSRFYDIVFANPPFGVGSVTGEAYTARKDFWTQTTNKQLNFVQHIYNLLKTNGRAAVVLPDNVLFESGAGETIRRNLLNLCDVHTLLRLPTGIFYANGVKANVLFFDKTGQRTGGRPGTRQLWVYDFRTDQRFTLKQRQLRREHLDDFVAAFHSGGTDFSARKPTDRFQAYDYEELITRDKVNLDLTVLRAGTDSTHTALASPDVIAQEIVGELEAALAEFTLVAQALKKEAAPERGTGTGATSTTDDDSDEAGEARAG</sequence>
<dbReference type="Pfam" id="PF02384">
    <property type="entry name" value="N6_Mtase"/>
    <property type="match status" value="1"/>
</dbReference>
<proteinExistence type="inferred from homology"/>
<evidence type="ECO:0000256" key="2">
    <source>
        <dbReference type="ARBA" id="ARBA00011900"/>
    </source>
</evidence>
<dbReference type="PANTHER" id="PTHR42933:SF4">
    <property type="entry name" value="TYPE I RESTRICTION ENZYME ECOKI METHYLASE SUBUNIT"/>
    <property type="match status" value="1"/>
</dbReference>
<accession>A0A0B5HYS7</accession>
<dbReference type="HOGENOM" id="CLU_018284_2_0_11"/>
<keyword evidence="6" id="KW-0680">Restriction system</keyword>
<dbReference type="EMBL" id="CP010407">
    <property type="protein sequence ID" value="AJF67080.1"/>
    <property type="molecule type" value="Genomic_DNA"/>
</dbReference>
<organism evidence="11 12">
    <name type="scientific">Streptomyces vietnamensis</name>
    <dbReference type="NCBI Taxonomy" id="362257"/>
    <lineage>
        <taxon>Bacteria</taxon>
        <taxon>Bacillati</taxon>
        <taxon>Actinomycetota</taxon>
        <taxon>Actinomycetes</taxon>
        <taxon>Kitasatosporales</taxon>
        <taxon>Streptomycetaceae</taxon>
        <taxon>Streptomyces</taxon>
    </lineage>
</organism>
<evidence type="ECO:0000259" key="10">
    <source>
        <dbReference type="Pfam" id="PF12161"/>
    </source>
</evidence>
<dbReference type="GO" id="GO:0009307">
    <property type="term" value="P:DNA restriction-modification system"/>
    <property type="evidence" value="ECO:0007669"/>
    <property type="project" value="UniProtKB-KW"/>
</dbReference>
<dbReference type="KEGG" id="svt:SVTN_24595"/>
<dbReference type="STRING" id="362257.SVTN_24595"/>
<evidence type="ECO:0000256" key="3">
    <source>
        <dbReference type="ARBA" id="ARBA00022603"/>
    </source>
</evidence>
<evidence type="ECO:0000256" key="1">
    <source>
        <dbReference type="ARBA" id="ARBA00006594"/>
    </source>
</evidence>
<dbReference type="PRINTS" id="PR00507">
    <property type="entry name" value="N12N6MTFRASE"/>
</dbReference>
<dbReference type="SUPFAM" id="SSF53335">
    <property type="entry name" value="S-adenosyl-L-methionine-dependent methyltransferases"/>
    <property type="match status" value="1"/>
</dbReference>
<dbReference type="PANTHER" id="PTHR42933">
    <property type="entry name" value="SLR6095 PROTEIN"/>
    <property type="match status" value="1"/>
</dbReference>
<dbReference type="REBASE" id="102235">
    <property type="entry name" value="M.SviGIM4ORF24595P"/>
</dbReference>
<dbReference type="Gene3D" id="1.20.1260.30">
    <property type="match status" value="1"/>
</dbReference>
<dbReference type="Pfam" id="PF12161">
    <property type="entry name" value="HsdM_N"/>
    <property type="match status" value="1"/>
</dbReference>
<dbReference type="InterPro" id="IPR022749">
    <property type="entry name" value="D12N6_MeTrfase_N"/>
</dbReference>
<dbReference type="EC" id="2.1.1.72" evidence="2"/>
<feature type="domain" description="N6 adenine-specific DNA methyltransferase N-terminal" evidence="10">
    <location>
        <begin position="41"/>
        <end position="154"/>
    </location>
</feature>
<evidence type="ECO:0000313" key="11">
    <source>
        <dbReference type="EMBL" id="AJF67080.1"/>
    </source>
</evidence>
<comment type="similarity">
    <text evidence="1">Belongs to the N(4)/N(6)-methyltransferase family.</text>
</comment>
<keyword evidence="3 11" id="KW-0489">Methyltransferase</keyword>
<reference evidence="11 12" key="1">
    <citation type="submission" date="2014-12" db="EMBL/GenBank/DDBJ databases">
        <title>Complete genome sequence of Streptomyces vietnamensis strain GIMV4.0001, a genetic manipulable producer of the benzoisochromanequinone antibiotic granaticin.</title>
        <authorList>
            <person name="Deng M.R."/>
            <person name="Guo J."/>
            <person name="Ma L.Y."/>
            <person name="Feng G.D."/>
            <person name="Mo C.Y."/>
            <person name="Zhu H.H."/>
        </authorList>
    </citation>
    <scope>NUCLEOTIDE SEQUENCE [LARGE SCALE GENOMIC DNA]</scope>
    <source>
        <strain evidence="12">GIMV4.0001</strain>
    </source>
</reference>
<keyword evidence="4 11" id="KW-0808">Transferase</keyword>
<dbReference type="GO" id="GO:0003677">
    <property type="term" value="F:DNA binding"/>
    <property type="evidence" value="ECO:0007669"/>
    <property type="project" value="InterPro"/>
</dbReference>
<feature type="region of interest" description="Disordered" evidence="8">
    <location>
        <begin position="522"/>
        <end position="551"/>
    </location>
</feature>
<dbReference type="InterPro" id="IPR002052">
    <property type="entry name" value="DNA_methylase_N6_adenine_CS"/>
</dbReference>
<keyword evidence="5" id="KW-0949">S-adenosyl-L-methionine</keyword>
<comment type="catalytic activity">
    <reaction evidence="7">
        <text>a 2'-deoxyadenosine in DNA + S-adenosyl-L-methionine = an N(6)-methyl-2'-deoxyadenosine in DNA + S-adenosyl-L-homocysteine + H(+)</text>
        <dbReference type="Rhea" id="RHEA:15197"/>
        <dbReference type="Rhea" id="RHEA-COMP:12418"/>
        <dbReference type="Rhea" id="RHEA-COMP:12419"/>
        <dbReference type="ChEBI" id="CHEBI:15378"/>
        <dbReference type="ChEBI" id="CHEBI:57856"/>
        <dbReference type="ChEBI" id="CHEBI:59789"/>
        <dbReference type="ChEBI" id="CHEBI:90615"/>
        <dbReference type="ChEBI" id="CHEBI:90616"/>
        <dbReference type="EC" id="2.1.1.72"/>
    </reaction>
</comment>
<dbReference type="Gene3D" id="3.40.50.150">
    <property type="entry name" value="Vaccinia Virus protein VP39"/>
    <property type="match status" value="1"/>
</dbReference>
<evidence type="ECO:0000313" key="12">
    <source>
        <dbReference type="Proteomes" id="UP000031774"/>
    </source>
</evidence>
<dbReference type="InterPro" id="IPR051537">
    <property type="entry name" value="DNA_Adenine_Mtase"/>
</dbReference>
<dbReference type="GO" id="GO:0009007">
    <property type="term" value="F:site-specific DNA-methyltransferase (adenine-specific) activity"/>
    <property type="evidence" value="ECO:0007669"/>
    <property type="project" value="UniProtKB-EC"/>
</dbReference>
<evidence type="ECO:0000256" key="6">
    <source>
        <dbReference type="ARBA" id="ARBA00022747"/>
    </source>
</evidence>
<feature type="domain" description="DNA methylase adenine-specific" evidence="9">
    <location>
        <begin position="165"/>
        <end position="455"/>
    </location>
</feature>
<dbReference type="AlphaFoldDB" id="A0A0B5HYS7"/>
<dbReference type="InterPro" id="IPR038333">
    <property type="entry name" value="T1MK-like_N_sf"/>
</dbReference>
<evidence type="ECO:0000256" key="4">
    <source>
        <dbReference type="ARBA" id="ARBA00022679"/>
    </source>
</evidence>
<name>A0A0B5HYS7_9ACTN</name>
<feature type="region of interest" description="Disordered" evidence="8">
    <location>
        <begin position="1"/>
        <end position="32"/>
    </location>
</feature>
<evidence type="ECO:0000256" key="8">
    <source>
        <dbReference type="SAM" id="MobiDB-lite"/>
    </source>
</evidence>
<dbReference type="InterPro" id="IPR029063">
    <property type="entry name" value="SAM-dependent_MTases_sf"/>
</dbReference>
<evidence type="ECO:0000256" key="5">
    <source>
        <dbReference type="ARBA" id="ARBA00022691"/>
    </source>
</evidence>
<gene>
    <name evidence="11" type="ORF">SVTN_24595</name>
</gene>
<dbReference type="Proteomes" id="UP000031774">
    <property type="component" value="Chromosome"/>
</dbReference>
<protein>
    <recommendedName>
        <fullName evidence="2">site-specific DNA-methyltransferase (adenine-specific)</fullName>
        <ecNumber evidence="2">2.1.1.72</ecNumber>
    </recommendedName>
</protein>